<feature type="non-terminal residue" evidence="4">
    <location>
        <position position="1"/>
    </location>
</feature>
<dbReference type="InterPro" id="IPR004127">
    <property type="entry name" value="Prefoldin_subunit_alpha"/>
</dbReference>
<evidence type="ECO:0000256" key="3">
    <source>
        <dbReference type="SAM" id="Coils"/>
    </source>
</evidence>
<name>A0A0V1HVL5_9BILA</name>
<dbReference type="GO" id="GO:0016272">
    <property type="term" value="C:prefoldin complex"/>
    <property type="evidence" value="ECO:0007669"/>
    <property type="project" value="InterPro"/>
</dbReference>
<comment type="subunit">
    <text evidence="2">Heterohexamer of two PFD-alpha type and four PFD-beta type subunits.</text>
</comment>
<gene>
    <name evidence="4" type="primary">PFDN5</name>
    <name evidence="4" type="ORF">T11_173</name>
</gene>
<dbReference type="GO" id="GO:0006457">
    <property type="term" value="P:protein folding"/>
    <property type="evidence" value="ECO:0007669"/>
    <property type="project" value="InterPro"/>
</dbReference>
<dbReference type="GO" id="GO:1990114">
    <property type="term" value="P:RNA polymerase II core complex assembly"/>
    <property type="evidence" value="ECO:0007669"/>
    <property type="project" value="TreeGrafter"/>
</dbReference>
<dbReference type="PANTHER" id="PTHR12674">
    <property type="entry name" value="PREFOLDIN SUBUNIT 5"/>
    <property type="match status" value="1"/>
</dbReference>
<organism evidence="4 5">
    <name type="scientific">Trichinella zimbabwensis</name>
    <dbReference type="NCBI Taxonomy" id="268475"/>
    <lineage>
        <taxon>Eukaryota</taxon>
        <taxon>Metazoa</taxon>
        <taxon>Ecdysozoa</taxon>
        <taxon>Nematoda</taxon>
        <taxon>Enoplea</taxon>
        <taxon>Dorylaimia</taxon>
        <taxon>Trichinellida</taxon>
        <taxon>Trichinellidae</taxon>
        <taxon>Trichinella</taxon>
    </lineage>
</organism>
<feature type="non-terminal residue" evidence="4">
    <location>
        <position position="223"/>
    </location>
</feature>
<comment type="caution">
    <text evidence="4">The sequence shown here is derived from an EMBL/GenBank/DDBJ whole genome shotgun (WGS) entry which is preliminary data.</text>
</comment>
<dbReference type="STRING" id="268475.A0A0V1HVL5"/>
<dbReference type="OrthoDB" id="10267474at2759"/>
<accession>A0A0V1HVL5</accession>
<sequence length="223" mass="25675">KLDYDFCLPPNLDNFAPAAFSKKFGPYAYINLIFFSFWHIRFMISGTQFFKLTAIIMFITKMDSKNADKQQVVKIHDFKECSLVELTQAQQQTEADLAFFLDSEQTVKTAHNGLQAAYDALTKSSAQENNKTSLVPMTLSLYVPATLMDTEHYVIDIGAGFYVEMNKDKAMDYYKRKLLLIERQQCQLQEIVEEKRKLKAIIADVLKQRIREAALKPSSNEKK</sequence>
<evidence type="ECO:0000313" key="5">
    <source>
        <dbReference type="Proteomes" id="UP000055024"/>
    </source>
</evidence>
<reference evidence="4 5" key="1">
    <citation type="submission" date="2015-01" db="EMBL/GenBank/DDBJ databases">
        <title>Evolution of Trichinella species and genotypes.</title>
        <authorList>
            <person name="Korhonen P.K."/>
            <person name="Edoardo P."/>
            <person name="Giuseppe L.R."/>
            <person name="Gasser R.B."/>
        </authorList>
    </citation>
    <scope>NUCLEOTIDE SEQUENCE [LARGE SCALE GENOMIC DNA]</scope>
    <source>
        <strain evidence="4">ISS1029</strain>
    </source>
</reference>
<dbReference type="EMBL" id="JYDP01000026">
    <property type="protein sequence ID" value="KRZ14244.1"/>
    <property type="molecule type" value="Genomic_DNA"/>
</dbReference>
<keyword evidence="3" id="KW-0175">Coiled coil</keyword>
<feature type="coiled-coil region" evidence="3">
    <location>
        <begin position="181"/>
        <end position="208"/>
    </location>
</feature>
<dbReference type="Proteomes" id="UP000055024">
    <property type="component" value="Unassembled WGS sequence"/>
</dbReference>
<dbReference type="Pfam" id="PF02996">
    <property type="entry name" value="Prefoldin"/>
    <property type="match status" value="1"/>
</dbReference>
<proteinExistence type="inferred from homology"/>
<comment type="similarity">
    <text evidence="1">Belongs to the prefoldin subunit alpha family.</text>
</comment>
<dbReference type="AlphaFoldDB" id="A0A0V1HVL5"/>
<dbReference type="InterPro" id="IPR011599">
    <property type="entry name" value="PFD_alpha_archaea"/>
</dbReference>
<keyword evidence="5" id="KW-1185">Reference proteome</keyword>
<evidence type="ECO:0000313" key="4">
    <source>
        <dbReference type="EMBL" id="KRZ14244.1"/>
    </source>
</evidence>
<protein>
    <submittedName>
        <fullName evidence="4">Prefoldin subunit 5</fullName>
    </submittedName>
</protein>
<dbReference type="GO" id="GO:0051082">
    <property type="term" value="F:unfolded protein binding"/>
    <property type="evidence" value="ECO:0007669"/>
    <property type="project" value="InterPro"/>
</dbReference>
<dbReference type="GO" id="GO:1990115">
    <property type="term" value="P:RNA polymerase III assembly"/>
    <property type="evidence" value="ECO:0007669"/>
    <property type="project" value="TreeGrafter"/>
</dbReference>
<dbReference type="NCBIfam" id="TIGR00293">
    <property type="entry name" value="prefoldin subunit alpha"/>
    <property type="match status" value="1"/>
</dbReference>
<dbReference type="InterPro" id="IPR009053">
    <property type="entry name" value="Prefoldin"/>
</dbReference>
<evidence type="ECO:0000256" key="2">
    <source>
        <dbReference type="ARBA" id="ARBA00011695"/>
    </source>
</evidence>
<dbReference type="CDD" id="cd23157">
    <property type="entry name" value="Prefoldin_5"/>
    <property type="match status" value="1"/>
</dbReference>
<dbReference type="SUPFAM" id="SSF46579">
    <property type="entry name" value="Prefoldin"/>
    <property type="match status" value="1"/>
</dbReference>
<dbReference type="PANTHER" id="PTHR12674:SF2">
    <property type="entry name" value="PREFOLDIN SUBUNIT 5"/>
    <property type="match status" value="1"/>
</dbReference>
<evidence type="ECO:0000256" key="1">
    <source>
        <dbReference type="ARBA" id="ARBA00010048"/>
    </source>
</evidence>
<dbReference type="GO" id="GO:1990113">
    <property type="term" value="P:RNA polymerase I assembly"/>
    <property type="evidence" value="ECO:0007669"/>
    <property type="project" value="TreeGrafter"/>
</dbReference>
<dbReference type="Gene3D" id="1.10.287.370">
    <property type="match status" value="1"/>
</dbReference>
<dbReference type="GO" id="GO:0005737">
    <property type="term" value="C:cytoplasm"/>
    <property type="evidence" value="ECO:0007669"/>
    <property type="project" value="TreeGrafter"/>
</dbReference>